<organism evidence="5 6">
    <name type="scientific">Sphingobium yanoikuyae</name>
    <name type="common">Sphingomonas yanoikuyae</name>
    <dbReference type="NCBI Taxonomy" id="13690"/>
    <lineage>
        <taxon>Bacteria</taxon>
        <taxon>Pseudomonadati</taxon>
        <taxon>Pseudomonadota</taxon>
        <taxon>Alphaproteobacteria</taxon>
        <taxon>Sphingomonadales</taxon>
        <taxon>Sphingomonadaceae</taxon>
        <taxon>Sphingobium</taxon>
    </lineage>
</organism>
<dbReference type="Gene3D" id="3.40.50.12780">
    <property type="entry name" value="N-terminal domain of ligase-like"/>
    <property type="match status" value="1"/>
</dbReference>
<accession>A0A6M4G631</accession>
<comment type="similarity">
    <text evidence="1">Belongs to the ATP-dependent AMP-binding enzyme family.</text>
</comment>
<dbReference type="SUPFAM" id="SSF56801">
    <property type="entry name" value="Acetyl-CoA synthetase-like"/>
    <property type="match status" value="1"/>
</dbReference>
<dbReference type="Proteomes" id="UP000502611">
    <property type="component" value="Chromosome"/>
</dbReference>
<evidence type="ECO:0000313" key="5">
    <source>
        <dbReference type="EMBL" id="QJR02356.1"/>
    </source>
</evidence>
<dbReference type="InterPro" id="IPR020845">
    <property type="entry name" value="AMP-binding_CS"/>
</dbReference>
<dbReference type="EMBL" id="CP053021">
    <property type="protein sequence ID" value="QJR02356.1"/>
    <property type="molecule type" value="Genomic_DNA"/>
</dbReference>
<gene>
    <name evidence="5" type="ORF">HH800_09285</name>
</gene>
<sequence>MMHPRLHAATEPARPAAILAETGETLTYGALETVGNQGAHYFRSLGIGAGDTIAIWLPNTLRYFEIYWAAQRAGLYITPISTKLTADEAAYILNDCEARLLVADAGMAALDDLLAQQPGLCPKLATILTADSDKSGLSHWHDAIAPFPGTPIADESAGFHMVYSSGTTGRPKGIRLPLTGGPATEPHMLADRQKSRYGVGPNTVFLSPAPIYHTAPLAFSTSVQRLGGTVVMLGKFTPEAALEAIQTYCVTSTQMVPTMFLRLLRVPDGQRLGYDLSSLTHVVHAAAPCPVDVKQAMIDWLGPIIYEYYGGSEGNGSTFITSQEWLRKKGSVGRADWGTIHICDEAGHELPTGEQGIVYFEGGWDFKYLNDEQKTADARNPLHADWSTLGDVGYLDADGYLFLTDRKSFMIISGGVNIYPQEAENILSFHPKVADVAVIGVPDVDMGEAVKAVVQPRDWTEAGDALAEELIAYCRARLSAIKCPRSVDFERELPRHETGKLYKREIRDRYWQTNDKRIA</sequence>
<evidence type="ECO:0000256" key="1">
    <source>
        <dbReference type="ARBA" id="ARBA00006432"/>
    </source>
</evidence>
<dbReference type="Pfam" id="PF13193">
    <property type="entry name" value="AMP-binding_C"/>
    <property type="match status" value="1"/>
</dbReference>
<proteinExistence type="inferred from homology"/>
<dbReference type="Gene3D" id="3.30.300.30">
    <property type="match status" value="1"/>
</dbReference>
<dbReference type="InterPro" id="IPR042099">
    <property type="entry name" value="ANL_N_sf"/>
</dbReference>
<dbReference type="PANTHER" id="PTHR43201:SF5">
    <property type="entry name" value="MEDIUM-CHAIN ACYL-COA LIGASE ACSF2, MITOCHONDRIAL"/>
    <property type="match status" value="1"/>
</dbReference>
<feature type="domain" description="AMP-binding enzyme C-terminal" evidence="4">
    <location>
        <begin position="422"/>
        <end position="500"/>
    </location>
</feature>
<evidence type="ECO:0000256" key="2">
    <source>
        <dbReference type="ARBA" id="ARBA00022598"/>
    </source>
</evidence>
<dbReference type="InterPro" id="IPR000873">
    <property type="entry name" value="AMP-dep_synth/lig_dom"/>
</dbReference>
<dbReference type="InterPro" id="IPR045851">
    <property type="entry name" value="AMP-bd_C_sf"/>
</dbReference>
<dbReference type="AlphaFoldDB" id="A0A6M4G631"/>
<protein>
    <submittedName>
        <fullName evidence="5">Acyl-CoA synthetase</fullName>
    </submittedName>
</protein>
<feature type="domain" description="AMP-dependent synthetase/ligase" evidence="3">
    <location>
        <begin position="7"/>
        <end position="362"/>
    </location>
</feature>
<reference evidence="5 6" key="1">
    <citation type="submission" date="2020-04" db="EMBL/GenBank/DDBJ databases">
        <title>The Whole Genome Analysis of High salt-tolerant Sphingobium yanoikuyae YC-XJ2 with Aryl organophosphorus flame retardants (aryl-OPFRs)-degrading capacity and characteristics of Related phosphotriesterase.</title>
        <authorList>
            <person name="Li X."/>
        </authorList>
    </citation>
    <scope>NUCLEOTIDE SEQUENCE [LARGE SCALE GENOMIC DNA]</scope>
    <source>
        <strain evidence="5 6">YC-XJ2</strain>
    </source>
</reference>
<dbReference type="InterPro" id="IPR025110">
    <property type="entry name" value="AMP-bd_C"/>
</dbReference>
<dbReference type="Pfam" id="PF00501">
    <property type="entry name" value="AMP-binding"/>
    <property type="match status" value="1"/>
</dbReference>
<evidence type="ECO:0000259" key="3">
    <source>
        <dbReference type="Pfam" id="PF00501"/>
    </source>
</evidence>
<evidence type="ECO:0000259" key="4">
    <source>
        <dbReference type="Pfam" id="PF13193"/>
    </source>
</evidence>
<dbReference type="PROSITE" id="PS00455">
    <property type="entry name" value="AMP_BINDING"/>
    <property type="match status" value="1"/>
</dbReference>
<dbReference type="PANTHER" id="PTHR43201">
    <property type="entry name" value="ACYL-COA SYNTHETASE"/>
    <property type="match status" value="1"/>
</dbReference>
<dbReference type="GO" id="GO:0031956">
    <property type="term" value="F:medium-chain fatty acid-CoA ligase activity"/>
    <property type="evidence" value="ECO:0007669"/>
    <property type="project" value="TreeGrafter"/>
</dbReference>
<name>A0A6M4G631_SPHYA</name>
<dbReference type="RefSeq" id="WP_206379209.1">
    <property type="nucleotide sequence ID" value="NZ_CP053021.1"/>
</dbReference>
<evidence type="ECO:0000313" key="6">
    <source>
        <dbReference type="Proteomes" id="UP000502611"/>
    </source>
</evidence>
<keyword evidence="2" id="KW-0436">Ligase</keyword>
<dbReference type="GO" id="GO:0006631">
    <property type="term" value="P:fatty acid metabolic process"/>
    <property type="evidence" value="ECO:0007669"/>
    <property type="project" value="TreeGrafter"/>
</dbReference>